<reference evidence="1" key="1">
    <citation type="submission" date="2016-01" db="EMBL/GenBank/DDBJ databases">
        <authorList>
            <person name="Mcilroy J.S."/>
            <person name="Karst M S."/>
            <person name="Albertsen M."/>
        </authorList>
    </citation>
    <scope>NUCLEOTIDE SEQUENCE</scope>
    <source>
        <strain evidence="1">Cfx-K</strain>
    </source>
</reference>
<evidence type="ECO:0000313" key="1">
    <source>
        <dbReference type="EMBL" id="CUS06314.1"/>
    </source>
</evidence>
<dbReference type="EMBL" id="LN890656">
    <property type="protein sequence ID" value="CUS06314.1"/>
    <property type="molecule type" value="Genomic_DNA"/>
</dbReference>
<organism evidence="1 2">
    <name type="scientific">Candidatus Promineifilum breve</name>
    <dbReference type="NCBI Taxonomy" id="1806508"/>
    <lineage>
        <taxon>Bacteria</taxon>
        <taxon>Bacillati</taxon>
        <taxon>Chloroflexota</taxon>
        <taxon>Ardenticatenia</taxon>
        <taxon>Candidatus Promineifilales</taxon>
        <taxon>Candidatus Promineifilaceae</taxon>
        <taxon>Candidatus Promineifilum</taxon>
    </lineage>
</organism>
<gene>
    <name evidence="1" type="ORF">CFX0092_B0780</name>
</gene>
<protein>
    <recommendedName>
        <fullName evidence="3">DUF4058 family protein</fullName>
    </recommendedName>
</protein>
<dbReference type="AlphaFoldDB" id="A0A160T853"/>
<dbReference type="RefSeq" id="WP_095045602.1">
    <property type="nucleotide sequence ID" value="NZ_LN890656.1"/>
</dbReference>
<evidence type="ECO:0000313" key="2">
    <source>
        <dbReference type="Proteomes" id="UP000215027"/>
    </source>
</evidence>
<dbReference type="Proteomes" id="UP000215027">
    <property type="component" value="Chromosome II"/>
</dbReference>
<name>A0A160T853_9CHLR</name>
<accession>A0A160T853</accession>
<keyword evidence="2" id="KW-1185">Reference proteome</keyword>
<dbReference type="OrthoDB" id="148372at2"/>
<evidence type="ECO:0008006" key="3">
    <source>
        <dbReference type="Google" id="ProtNLM"/>
    </source>
</evidence>
<dbReference type="InterPro" id="IPR025132">
    <property type="entry name" value="DUF4058"/>
</dbReference>
<dbReference type="KEGG" id="pbf:CFX0092_B0780"/>
<dbReference type="Pfam" id="PF13267">
    <property type="entry name" value="DUF4058"/>
    <property type="match status" value="1"/>
</dbReference>
<sequence>MPTPFPGMDPYLERPGLWIEVHTGLISAIQRALTPLVRPRYRVAIERRVYLAVLPPALLGIPDVSILDSHAPYALAGRPAAIGQPVLVQLPQPEEVVERYLTIQETATAEVVTVIELLSPTNKVAPAGREQYERKRRDILTSRTNLVEIDLLRTGEPLPMQAATPSDYRVIVSRAEYRPNADAYLFSVRDPLPDVPIPLRPADPEPLLSLNDALHTLYDEAGFDLAIDYTAPPEPPLSSADTEWAKMLLTRT</sequence>
<proteinExistence type="predicted"/>